<evidence type="ECO:0000313" key="2">
    <source>
        <dbReference type="EMBL" id="OEU15023.1"/>
    </source>
</evidence>
<feature type="region of interest" description="Disordered" evidence="1">
    <location>
        <begin position="1"/>
        <end position="66"/>
    </location>
</feature>
<feature type="compositionally biased region" description="Low complexity" evidence="1">
    <location>
        <begin position="36"/>
        <end position="60"/>
    </location>
</feature>
<organism evidence="2 3">
    <name type="scientific">Fragilariopsis cylindrus CCMP1102</name>
    <dbReference type="NCBI Taxonomy" id="635003"/>
    <lineage>
        <taxon>Eukaryota</taxon>
        <taxon>Sar</taxon>
        <taxon>Stramenopiles</taxon>
        <taxon>Ochrophyta</taxon>
        <taxon>Bacillariophyta</taxon>
        <taxon>Bacillariophyceae</taxon>
        <taxon>Bacillariophycidae</taxon>
        <taxon>Bacillariales</taxon>
        <taxon>Bacillariaceae</taxon>
        <taxon>Fragilariopsis</taxon>
    </lineage>
</organism>
<feature type="region of interest" description="Disordered" evidence="1">
    <location>
        <begin position="262"/>
        <end position="284"/>
    </location>
</feature>
<feature type="compositionally biased region" description="Acidic residues" evidence="1">
    <location>
        <begin position="409"/>
        <end position="421"/>
    </location>
</feature>
<protein>
    <submittedName>
        <fullName evidence="2">Uncharacterized protein</fullName>
    </submittedName>
</protein>
<accession>A0A1E7FB25</accession>
<dbReference type="AlphaFoldDB" id="A0A1E7FB25"/>
<feature type="compositionally biased region" description="Low complexity" evidence="1">
    <location>
        <begin position="138"/>
        <end position="157"/>
    </location>
</feature>
<dbReference type="OrthoDB" id="49422at2759"/>
<sequence>MSAYALPGLFPPIDSLMTGCSSTDTEEGKKKEQSESSESCSTSTSNDSNTQQTHQSNSTSMNMPLHHDYNQDSIGCLLLNSAAIAVKEAKIDPVRWIQYVTGGGQIRINNTANQIGKTLRRRVWDRSTTNSTTGFGDNNISSNNNNSNTINTNSNSKNKNKSPQNEAIEFELSISFNGRKYTAKRTMQCIMQLRDDLIREMKHRRQWLTQEGRGLSSSHSPPTTTSLHLHRYDSSGNGNIAPTFCDPKSTISNSNVVQIPEIPPLTGHHHHGDEDRGGDDDDTHGFVGRGFTMLHAMVTSYVPVMERWLKIVMVIVPPEGSECLKNFLWEPTTNDTDYNLPTCFKSVLDSINNNNNINDDNNINSSSNHHHHYHHLNSSTINNHNSASVKKFKSCTSLATLGSIKELDYNTEEDTDSEEDDDHHTHNSF</sequence>
<dbReference type="KEGG" id="fcy:FRACYDRAFT_239704"/>
<dbReference type="InParanoid" id="A0A1E7FB25"/>
<dbReference type="Proteomes" id="UP000095751">
    <property type="component" value="Unassembled WGS sequence"/>
</dbReference>
<evidence type="ECO:0000256" key="1">
    <source>
        <dbReference type="SAM" id="MobiDB-lite"/>
    </source>
</evidence>
<dbReference type="EMBL" id="KV784359">
    <property type="protein sequence ID" value="OEU15023.1"/>
    <property type="molecule type" value="Genomic_DNA"/>
</dbReference>
<gene>
    <name evidence="2" type="ORF">FRACYDRAFT_239704</name>
</gene>
<feature type="region of interest" description="Disordered" evidence="1">
    <location>
        <begin position="409"/>
        <end position="429"/>
    </location>
</feature>
<reference evidence="2 3" key="1">
    <citation type="submission" date="2016-09" db="EMBL/GenBank/DDBJ databases">
        <title>Extensive genetic diversity and differential bi-allelic expression allows diatom success in the polar Southern Ocean.</title>
        <authorList>
            <consortium name="DOE Joint Genome Institute"/>
            <person name="Mock T."/>
            <person name="Otillar R.P."/>
            <person name="Strauss J."/>
            <person name="Dupont C."/>
            <person name="Frickenhaus S."/>
            <person name="Maumus F."/>
            <person name="Mcmullan M."/>
            <person name="Sanges R."/>
            <person name="Schmutz J."/>
            <person name="Toseland A."/>
            <person name="Valas R."/>
            <person name="Veluchamy A."/>
            <person name="Ward B.J."/>
            <person name="Allen A."/>
            <person name="Barry K."/>
            <person name="Falciatore A."/>
            <person name="Ferrante M."/>
            <person name="Fortunato A.E."/>
            <person name="Gloeckner G."/>
            <person name="Gruber A."/>
            <person name="Hipkin R."/>
            <person name="Janech M."/>
            <person name="Kroth P."/>
            <person name="Leese F."/>
            <person name="Lindquist E."/>
            <person name="Lyon B.R."/>
            <person name="Martin J."/>
            <person name="Mayer C."/>
            <person name="Parker M."/>
            <person name="Quesneville H."/>
            <person name="Raymond J."/>
            <person name="Uhlig C."/>
            <person name="Valentin K.U."/>
            <person name="Worden A.Z."/>
            <person name="Armbrust E.V."/>
            <person name="Bowler C."/>
            <person name="Green B."/>
            <person name="Moulton V."/>
            <person name="Van Oosterhout C."/>
            <person name="Grigoriev I."/>
        </authorList>
    </citation>
    <scope>NUCLEOTIDE SEQUENCE [LARGE SCALE GENOMIC DNA]</scope>
    <source>
        <strain evidence="2 3">CCMP1102</strain>
    </source>
</reference>
<proteinExistence type="predicted"/>
<keyword evidence="3" id="KW-1185">Reference proteome</keyword>
<feature type="compositionally biased region" description="Polar residues" evidence="1">
    <location>
        <begin position="126"/>
        <end position="136"/>
    </location>
</feature>
<feature type="region of interest" description="Disordered" evidence="1">
    <location>
        <begin position="359"/>
        <end position="380"/>
    </location>
</feature>
<feature type="region of interest" description="Disordered" evidence="1">
    <location>
        <begin position="126"/>
        <end position="164"/>
    </location>
</feature>
<dbReference type="InterPro" id="IPR053019">
    <property type="entry name" value="GATA_zinc_finger"/>
</dbReference>
<evidence type="ECO:0000313" key="3">
    <source>
        <dbReference type="Proteomes" id="UP000095751"/>
    </source>
</evidence>
<dbReference type="PANTHER" id="PTHR23353:SF23">
    <property type="entry name" value="PROTEIN HAIRLESS"/>
    <property type="match status" value="1"/>
</dbReference>
<dbReference type="PANTHER" id="PTHR23353">
    <property type="entry name" value="RAB-GAP/TBC-RELATED"/>
    <property type="match status" value="1"/>
</dbReference>
<name>A0A1E7FB25_9STRA</name>